<keyword evidence="2" id="KW-1133">Transmembrane helix</keyword>
<evidence type="ECO:0000313" key="6">
    <source>
        <dbReference type="Proteomes" id="UP001217754"/>
    </source>
</evidence>
<keyword evidence="3" id="KW-0732">Signal</keyword>
<feature type="domain" description="DUF6533" evidence="4">
    <location>
        <begin position="61"/>
        <end position="106"/>
    </location>
</feature>
<dbReference type="EMBL" id="CP119965">
    <property type="protein sequence ID" value="WFD41028.1"/>
    <property type="molecule type" value="Genomic_DNA"/>
</dbReference>
<feature type="compositionally biased region" description="Low complexity" evidence="1">
    <location>
        <begin position="419"/>
        <end position="430"/>
    </location>
</feature>
<feature type="transmembrane region" description="Helical" evidence="2">
    <location>
        <begin position="95"/>
        <end position="117"/>
    </location>
</feature>
<feature type="region of interest" description="Disordered" evidence="1">
    <location>
        <begin position="416"/>
        <end position="527"/>
    </location>
</feature>
<feature type="transmembrane region" description="Helical" evidence="2">
    <location>
        <begin position="158"/>
        <end position="180"/>
    </location>
</feature>
<feature type="transmembrane region" description="Helical" evidence="2">
    <location>
        <begin position="315"/>
        <end position="336"/>
    </location>
</feature>
<evidence type="ECO:0000256" key="2">
    <source>
        <dbReference type="SAM" id="Phobius"/>
    </source>
</evidence>
<feature type="transmembrane region" description="Helical" evidence="2">
    <location>
        <begin position="214"/>
        <end position="233"/>
    </location>
</feature>
<dbReference type="AlphaFoldDB" id="A0AAF0F1G8"/>
<proteinExistence type="predicted"/>
<feature type="transmembrane region" description="Helical" evidence="2">
    <location>
        <begin position="58"/>
        <end position="75"/>
    </location>
</feature>
<feature type="compositionally biased region" description="Low complexity" evidence="1">
    <location>
        <begin position="491"/>
        <end position="500"/>
    </location>
</feature>
<keyword evidence="2" id="KW-0812">Transmembrane</keyword>
<feature type="chain" id="PRO_5042125839" description="DUF6533 domain-containing protein" evidence="3">
    <location>
        <begin position="28"/>
        <end position="527"/>
    </location>
</feature>
<sequence>MRRWGRMLPRPAFALGLVLMLVGYAVAATSANTTEALGKRSSKDGEMSEEQFDYQQEVANYITVAGLTLYWWEYLCTLNRELYMYRPKMLKRPQVVLFLLIRYGTLPAVIVPAYSLWHRFTSSEQCLDHEQITVAVVQFLVSCIFSWRTIAIWRRARWVSIFLATFSLLLFVASIALLYYSHDSLVITGSCRPTDPDGENGKQSGKAHSVNTVMWFYLISMIFDTTTMVLSSYKLVVYANMGRSLDAPNFSDPFEAHRMQVRKQTMDIEQGRRSSAGETLKKVQGRVVPFATFPYRIVRNAYEWWSTLTPLLARLFANGLVYFFVATAFNVVNFVLEAVQSLHSKSFLSLYPPLMCVLCQRMILTEFDAVWAPYDPDLDIPGRQFVDRVVGRGERQSRMSELDRFQDFVTSLEARQTANNSTSSNIRSPSSCPPPGEKASLETNSRFPGAESYTPGQPPTANKPLSMHRPSVATSELSPCESPRASTNHTAAAAAAAAAADSPERSGPLPQLSVQQQQHALRMAGMR</sequence>
<dbReference type="Pfam" id="PF20151">
    <property type="entry name" value="DUF6533"/>
    <property type="match status" value="1"/>
</dbReference>
<dbReference type="GeneID" id="85227670"/>
<dbReference type="InterPro" id="IPR045340">
    <property type="entry name" value="DUF6533"/>
</dbReference>
<accession>A0AAF0F1G8</accession>
<dbReference type="RefSeq" id="XP_060123925.1">
    <property type="nucleotide sequence ID" value="XM_060267942.1"/>
</dbReference>
<organism evidence="5 6">
    <name type="scientific">Malassezia japonica</name>
    <dbReference type="NCBI Taxonomy" id="223818"/>
    <lineage>
        <taxon>Eukaryota</taxon>
        <taxon>Fungi</taxon>
        <taxon>Dikarya</taxon>
        <taxon>Basidiomycota</taxon>
        <taxon>Ustilaginomycotina</taxon>
        <taxon>Malasseziomycetes</taxon>
        <taxon>Malasseziales</taxon>
        <taxon>Malasseziaceae</taxon>
        <taxon>Malassezia</taxon>
    </lineage>
</organism>
<evidence type="ECO:0000259" key="4">
    <source>
        <dbReference type="Pfam" id="PF20151"/>
    </source>
</evidence>
<feature type="signal peptide" evidence="3">
    <location>
        <begin position="1"/>
        <end position="27"/>
    </location>
</feature>
<keyword evidence="6" id="KW-1185">Reference proteome</keyword>
<feature type="transmembrane region" description="Helical" evidence="2">
    <location>
        <begin position="132"/>
        <end position="151"/>
    </location>
</feature>
<evidence type="ECO:0000256" key="1">
    <source>
        <dbReference type="SAM" id="MobiDB-lite"/>
    </source>
</evidence>
<evidence type="ECO:0000313" key="5">
    <source>
        <dbReference type="EMBL" id="WFD41028.1"/>
    </source>
</evidence>
<gene>
    <name evidence="5" type="ORF">MJAP1_004019</name>
</gene>
<name>A0AAF0F1G8_9BASI</name>
<reference evidence="5" key="1">
    <citation type="submission" date="2023-03" db="EMBL/GenBank/DDBJ databases">
        <title>Mating type loci evolution in Malassezia.</title>
        <authorList>
            <person name="Coelho M.A."/>
        </authorList>
    </citation>
    <scope>NUCLEOTIDE SEQUENCE</scope>
    <source>
        <strain evidence="5">CBS 9431</strain>
    </source>
</reference>
<dbReference type="Proteomes" id="UP001217754">
    <property type="component" value="Chromosome 8"/>
</dbReference>
<evidence type="ECO:0000256" key="3">
    <source>
        <dbReference type="SAM" id="SignalP"/>
    </source>
</evidence>
<keyword evidence="2" id="KW-0472">Membrane</keyword>
<protein>
    <recommendedName>
        <fullName evidence="4">DUF6533 domain-containing protein</fullName>
    </recommendedName>
</protein>